<organism evidence="1">
    <name type="scientific">hydrothermal vent metagenome</name>
    <dbReference type="NCBI Taxonomy" id="652676"/>
    <lineage>
        <taxon>unclassified sequences</taxon>
        <taxon>metagenomes</taxon>
        <taxon>ecological metagenomes</taxon>
    </lineage>
</organism>
<dbReference type="EMBL" id="UOET01000194">
    <property type="protein sequence ID" value="VAW28112.1"/>
    <property type="molecule type" value="Genomic_DNA"/>
</dbReference>
<gene>
    <name evidence="1" type="ORF">MNBD_BACTEROID07-2118</name>
</gene>
<evidence type="ECO:0000313" key="1">
    <source>
        <dbReference type="EMBL" id="VAW28112.1"/>
    </source>
</evidence>
<sequence>MLLKSLVLNIFQKLSSENRRPGLISFVVESAVKSNSLKNLVKQIFISNFAAQFFEE</sequence>
<dbReference type="AlphaFoldDB" id="A0A3B0UNW0"/>
<accession>A0A3B0UNW0</accession>
<reference evidence="1" key="1">
    <citation type="submission" date="2018-06" db="EMBL/GenBank/DDBJ databases">
        <authorList>
            <person name="Zhirakovskaya E."/>
        </authorList>
    </citation>
    <scope>NUCLEOTIDE SEQUENCE</scope>
</reference>
<proteinExistence type="predicted"/>
<name>A0A3B0UNW0_9ZZZZ</name>
<protein>
    <submittedName>
        <fullName evidence="1">Uncharacterized protein</fullName>
    </submittedName>
</protein>